<keyword evidence="3" id="KW-0812">Transmembrane</keyword>
<evidence type="ECO:0000256" key="3">
    <source>
        <dbReference type="SAM" id="Phobius"/>
    </source>
</evidence>
<keyword evidence="1" id="KW-0175">Coiled coil</keyword>
<protein>
    <submittedName>
        <fullName evidence="4">Extracellular matrix-binding ebh, putative</fullName>
    </submittedName>
</protein>
<comment type="caution">
    <text evidence="4">The sequence shown here is derived from an EMBL/GenBank/DDBJ whole genome shotgun (WGS) entry which is preliminary data.</text>
</comment>
<keyword evidence="3" id="KW-1133">Transmembrane helix</keyword>
<dbReference type="VEuPathDB" id="PiroplasmaDB:BOVATA_002140"/>
<accession>A0A2H6K6V7</accession>
<dbReference type="GeneID" id="39872491"/>
<dbReference type="EMBL" id="BDSA01000001">
    <property type="protein sequence ID" value="GBE58721.1"/>
    <property type="molecule type" value="Genomic_DNA"/>
</dbReference>
<feature type="transmembrane region" description="Helical" evidence="3">
    <location>
        <begin position="2704"/>
        <end position="2727"/>
    </location>
</feature>
<dbReference type="Proteomes" id="UP000236319">
    <property type="component" value="Unassembled WGS sequence"/>
</dbReference>
<dbReference type="RefSeq" id="XP_028864964.1">
    <property type="nucleotide sequence ID" value="XM_029009131.1"/>
</dbReference>
<evidence type="ECO:0000313" key="5">
    <source>
        <dbReference type="Proteomes" id="UP000236319"/>
    </source>
</evidence>
<evidence type="ECO:0000313" key="4">
    <source>
        <dbReference type="EMBL" id="GBE58721.1"/>
    </source>
</evidence>
<gene>
    <name evidence="4" type="ORF">BOVATA_002140</name>
</gene>
<organism evidence="4 5">
    <name type="scientific">Babesia ovata</name>
    <dbReference type="NCBI Taxonomy" id="189622"/>
    <lineage>
        <taxon>Eukaryota</taxon>
        <taxon>Sar</taxon>
        <taxon>Alveolata</taxon>
        <taxon>Apicomplexa</taxon>
        <taxon>Aconoidasida</taxon>
        <taxon>Piroplasmida</taxon>
        <taxon>Babesiidae</taxon>
        <taxon>Babesia</taxon>
    </lineage>
</organism>
<name>A0A2H6K6V7_9APIC</name>
<feature type="coiled-coil region" evidence="1">
    <location>
        <begin position="576"/>
        <end position="621"/>
    </location>
</feature>
<keyword evidence="5" id="KW-1185">Reference proteome</keyword>
<feature type="region of interest" description="Disordered" evidence="2">
    <location>
        <begin position="1184"/>
        <end position="1210"/>
    </location>
</feature>
<sequence>MAPKALTDCPENLREAIDWLIQVKQGGGIATLCQALGELLDNVVQDAGKSLPSLPESDEPSAGDVVGQLKEFRSSFPKDSENTNQNILHNICSALETFVGYKPPGTYDGSGIVYGSASRLCDAVLSFLSRVISDVGDNQPYVVGGALLSGLVSDLKNARWTGHHGYKAVVPKVASGLGEYNRKVKASNDKVKRPIDEMIAYVKEVGGELTPKISELNETNPSDPDVKAAEELAKECVGRGKDFGKAFNVKNYKHYMKDAFDDLNASLREKIHNARNSVGRETAMLSRWSKKQRDNYNAMIKLIKQAFQKLKDMINSKIEKEVTDLVESLKGLVKNILAKLENISKTLGKIISDLGKWMKEAEEIINAALGLVQNIYDELDDPGKSKDKLDTAIKTVEKKLEQNVKDLETWKTEADSVVQHAISNSTQVHTALDKGSATPGSIGQNITKITDANSAISEANTQLGQRVGDLGAWKDAVDKVLEGVILHSEDVHGKLDYELQDPIAGTKIGQGVWKINAAKGAVSRVDGELKERVKELGQWNSAARTVLSTAVQKAGEVHRKLNPDGSDTIGKKVTAITEAKNDLDGANERLREQVGKLDGWITDAEEIRKKAQKKAQEAFDKLDYKKELADNIKKIEKANKAINGIHKNLQGVEKSLGTWKSKAYDVLEGVIGKAEEVYNKLESEIGAEITNIEQRNKAIQGANTELGTEVQHLGKWKTAAEKVIEKADKKCDAILEKVDTKDGTSKGEIFLKAKKLSDDGKSLFKAAEQAKSLVESRVKEALGQVKEMDSKLKEDLYNIKTQLIQGIKNVVEQKIRDLPDKVRDDLQQLRNDIEKLNQNGGDSLVQDQLSQLSHHKEKYLDQVVSLIQIQTNKNLESNFNAHIQVKLSNAVRNVDNAIRDLGQHFKEGGMVGKQNIKEIFDHIHEKVGEIKGKAGGNNWHNSGGSGLEGIKSKVDFYFQEFGGGNDGNKFKYERVTGWLDDILQHNGVVKKLLGWERKGAQALDKELHDSGLGGFIKEPINPKIDDAVKVFSGVNAVGIKDKITKVKDACTKFAEALDDELKKKPGTGGSVNELVKNVKQALTSHIGDNQYSRKQALVKVLGTAKCSCKCQPHCNGSKKDCTKCERPECILSQAAESILCALTSTVRQVGKELKSVLLEPPSANIAEMLDKITPTVDNLDKALKGATERQSKKPPGPSKDEGPAQAVDNRLQDVRNFVNGSKNDSENMASKFRNEVTQQLKNAVEGLPGKVTEFDEKAKEQIKAAAKTAIDKAVNVISDSNSVTEEDVKTKMDSFHAAHSNTTTQLPTELKKEIDQHIGDDDGPSAGGGAGKIKNFAASKFGSYQNHVNAEELENVLRNPDNLTGIKQAGTLPQVIGDIKTVGLAELNKHIGQNAGAAQITDTTFTGPFENIKKELEAIQELVDENGKPAGSEDGIQNLLEKLKKGLNTDKLDGSDESLNTIENAINTLQTGTFEEQPKQIGQAISTIKLELTKLRKELKNYAKPENAVINALQDLQTNGLAIGDWTFEGKWKNTDNLTAIQYRFKNQNNILPKQTEIITKAITAIELEHLKVGLKIKGIMSDDNVLEHLEKLQKQIGEKVAENGNLKQIRNVISGLQSREFTDKLRDIATAKEGIVQELGNLRTMLQGTQGQKDDVIHALKDLMNTGLSGQDKWAVKGVDKKGLLKIHGDLNTQQKTLNTQPDNIQNGVTEITGELTRLQGELDSKVTDMLTALRADGLNTTDPWIIDTYTARGMNKIRSEIKGLKDLEFTDNPKQITQRIQDIKRELDEQRNKLEREVTARLRDLQSKGLADGEWNLGSQKISGLTKITNGISDIKAENVEDVKHKLSILRGVIKYTARDIRGSLKQLKDNMLGNRLRKIRDDLQQLHITLVKGAIKDCKAFIDRDADVFKQRCIDELTHYVNQELKAAEEELLQEERRQYVSTIKEMLSAFAAKVETELEQLPGAINRDLYTGYKGLIKYLHGPLSSDLTGHEKGIPKIASAFQEVYEQLQTYLLGEIRREADQQNRKKNPSLPPSEELYSAKLNEVYAALSNLLTHLRDSHGFDHRLRGLLKQLTKSLAGMRPESFQQLSTPTLDTVARGLGAFAGEFTNVYVSAYSGQTFTAELVKTQSADQSAGQASDQNIKLTPYGAKCAKVFLSTVPILCELIDVNVTCMLPQWAKRPIFQNGQENPLASFFAERGYNVPSSAEKQDGELRCGLTGMALGTLLTKDNTLFTYLGKRDGPLRELCKYLKYYYRVFHFIRRPRTKRACNVYEMLCWLTGIKYNCVYDKLRKCIKMCHEEQTENSLYPTALTADALVSAVDSLTADSPTLLTRVLGYGNAFTTYAVDFYNNSLQLYYPQDGEDCLHMMLHYLCLLLSVLRYLLSQCSLAAHHGGWAECKYGRGVPPYTWQCDPPLSALPNPHPECSDKSPLMSYLNDCLPGHLPHQLTSVGCISSLLSLEPRPPATLAEHFAFALSLVNDWHDGKVVPKNSLQQALEASATDLSLRLCKQPHQLTAALTAAYGSDSAKHGGCKHPHLMHLAASDFCTRHQASPFLSTLCRGMYDSLAHRHSDLYLSWAIYLPWTFYEMLLCLYTAFKEISCRDWGCGDCLHEGPCDEGSHGVRTPQSPASGCRCPSIVQCRGAMPTLYSYGLTFGDASALISQNENCSTLAKQLSQVLHSDHFTELFHEIDKLLYRIRAPFLFCVAALWLIATLYIIIVLLYRMDILRIRSQLLTTRASHLVDVKALLSTGGRMLSLYQDVDYFDDDILTK</sequence>
<evidence type="ECO:0000256" key="2">
    <source>
        <dbReference type="SAM" id="MobiDB-lite"/>
    </source>
</evidence>
<keyword evidence="3" id="KW-0472">Membrane</keyword>
<evidence type="ECO:0000256" key="1">
    <source>
        <dbReference type="SAM" id="Coils"/>
    </source>
</evidence>
<feature type="coiled-coil region" evidence="1">
    <location>
        <begin position="1779"/>
        <end position="1806"/>
    </location>
</feature>
<proteinExistence type="predicted"/>
<reference evidence="4 5" key="1">
    <citation type="journal article" date="2017" name="BMC Genomics">
        <title>Whole-genome assembly of Babesia ovata and comparative genomics between closely related pathogens.</title>
        <authorList>
            <person name="Yamagishi J."/>
            <person name="Asada M."/>
            <person name="Hakimi H."/>
            <person name="Tanaka T.Q."/>
            <person name="Sugimoto C."/>
            <person name="Kawazu S."/>
        </authorList>
    </citation>
    <scope>NUCLEOTIDE SEQUENCE [LARGE SCALE GENOMIC DNA]</scope>
    <source>
        <strain evidence="4 5">Miyake</strain>
    </source>
</reference>